<accession>A0A8W8JM56</accession>
<protein>
    <submittedName>
        <fullName evidence="2">Uncharacterized protein</fullName>
    </submittedName>
</protein>
<evidence type="ECO:0000313" key="3">
    <source>
        <dbReference type="Proteomes" id="UP000005408"/>
    </source>
</evidence>
<proteinExistence type="predicted"/>
<name>A0A8W8JM56_MAGGI</name>
<sequence>MSKEEKDMYIMGSLVDSCKEKTKRGKKRIRSRQTFMFSGEKLVVQFISSYADDFGLQQPAAPRGRDDTPPIYIPSDTTKKDVHDKYVESCPNDRHVRYSTFCNIRNQCLPHIRIAKPRDDVYMCHL</sequence>
<keyword evidence="3" id="KW-1185">Reference proteome</keyword>
<dbReference type="Proteomes" id="UP000005408">
    <property type="component" value="Unassembled WGS sequence"/>
</dbReference>
<dbReference type="AlphaFoldDB" id="A0A8W8JM56"/>
<dbReference type="EnsemblMetazoa" id="G19313.1">
    <property type="protein sequence ID" value="G19313.1:cds"/>
    <property type="gene ID" value="G19313"/>
</dbReference>
<reference evidence="2" key="1">
    <citation type="submission" date="2022-08" db="UniProtKB">
        <authorList>
            <consortium name="EnsemblMetazoa"/>
        </authorList>
    </citation>
    <scope>IDENTIFICATION</scope>
    <source>
        <strain evidence="2">05x7-T-G4-1.051#20</strain>
    </source>
</reference>
<evidence type="ECO:0000256" key="1">
    <source>
        <dbReference type="SAM" id="MobiDB-lite"/>
    </source>
</evidence>
<organism evidence="2 3">
    <name type="scientific">Magallana gigas</name>
    <name type="common">Pacific oyster</name>
    <name type="synonym">Crassostrea gigas</name>
    <dbReference type="NCBI Taxonomy" id="29159"/>
    <lineage>
        <taxon>Eukaryota</taxon>
        <taxon>Metazoa</taxon>
        <taxon>Spiralia</taxon>
        <taxon>Lophotrochozoa</taxon>
        <taxon>Mollusca</taxon>
        <taxon>Bivalvia</taxon>
        <taxon>Autobranchia</taxon>
        <taxon>Pteriomorphia</taxon>
        <taxon>Ostreida</taxon>
        <taxon>Ostreoidea</taxon>
        <taxon>Ostreidae</taxon>
        <taxon>Magallana</taxon>
    </lineage>
</organism>
<evidence type="ECO:0000313" key="2">
    <source>
        <dbReference type="EnsemblMetazoa" id="G19313.1:cds"/>
    </source>
</evidence>
<feature type="region of interest" description="Disordered" evidence="1">
    <location>
        <begin position="57"/>
        <end position="77"/>
    </location>
</feature>